<proteinExistence type="predicted"/>
<protein>
    <submittedName>
        <fullName evidence="3">Uncharacterized protein</fullName>
    </submittedName>
</protein>
<feature type="transmembrane region" description="Helical" evidence="2">
    <location>
        <begin position="97"/>
        <end position="116"/>
    </location>
</feature>
<evidence type="ECO:0000256" key="2">
    <source>
        <dbReference type="SAM" id="Phobius"/>
    </source>
</evidence>
<dbReference type="RefSeq" id="WP_179429112.1">
    <property type="nucleotide sequence ID" value="NZ_JACBZP010000001.1"/>
</dbReference>
<dbReference type="EMBL" id="JACBZP010000001">
    <property type="protein sequence ID" value="NYI68824.1"/>
    <property type="molecule type" value="Genomic_DNA"/>
</dbReference>
<feature type="transmembrane region" description="Helical" evidence="2">
    <location>
        <begin position="128"/>
        <end position="146"/>
    </location>
</feature>
<feature type="region of interest" description="Disordered" evidence="1">
    <location>
        <begin position="1"/>
        <end position="21"/>
    </location>
</feature>
<gene>
    <name evidence="3" type="ORF">BJY26_003130</name>
</gene>
<name>A0A7Z0IIU3_9MICO</name>
<evidence type="ECO:0000256" key="1">
    <source>
        <dbReference type="SAM" id="MobiDB-lite"/>
    </source>
</evidence>
<evidence type="ECO:0000313" key="3">
    <source>
        <dbReference type="EMBL" id="NYI68824.1"/>
    </source>
</evidence>
<accession>A0A7Z0IIU3</accession>
<keyword evidence="2" id="KW-0472">Membrane</keyword>
<keyword evidence="4" id="KW-1185">Reference proteome</keyword>
<dbReference type="Proteomes" id="UP000539111">
    <property type="component" value="Unassembled WGS sequence"/>
</dbReference>
<dbReference type="AlphaFoldDB" id="A0A7Z0IIU3"/>
<keyword evidence="2" id="KW-1133">Transmembrane helix</keyword>
<organism evidence="3 4">
    <name type="scientific">Spelaeicoccus albus</name>
    <dbReference type="NCBI Taxonomy" id="1280376"/>
    <lineage>
        <taxon>Bacteria</taxon>
        <taxon>Bacillati</taxon>
        <taxon>Actinomycetota</taxon>
        <taxon>Actinomycetes</taxon>
        <taxon>Micrococcales</taxon>
        <taxon>Brevibacteriaceae</taxon>
        <taxon>Spelaeicoccus</taxon>
    </lineage>
</organism>
<feature type="transmembrane region" description="Helical" evidence="2">
    <location>
        <begin position="158"/>
        <end position="179"/>
    </location>
</feature>
<keyword evidence="2" id="KW-0812">Transmembrane</keyword>
<evidence type="ECO:0000313" key="4">
    <source>
        <dbReference type="Proteomes" id="UP000539111"/>
    </source>
</evidence>
<comment type="caution">
    <text evidence="3">The sequence shown here is derived from an EMBL/GenBank/DDBJ whole genome shotgun (WGS) entry which is preliminary data.</text>
</comment>
<reference evidence="3 4" key="1">
    <citation type="submission" date="2020-07" db="EMBL/GenBank/DDBJ databases">
        <title>Sequencing the genomes of 1000 actinobacteria strains.</title>
        <authorList>
            <person name="Klenk H.-P."/>
        </authorList>
    </citation>
    <scope>NUCLEOTIDE SEQUENCE [LARGE SCALE GENOMIC DNA]</scope>
    <source>
        <strain evidence="3 4">DSM 26341</strain>
    </source>
</reference>
<sequence>MARSKQPAGGSAPLQGLPGHRKRTPLPIVAEIASDTTSLATAAFGAALVVDINSNQQSNFRFIPVALIAVTTLVECTADTGTRGRWTARIAKTFWRWWAEFFGILALGFASLMIGYGTDSEHNAPADLVAGAILALLFVVVAHVMRHPDDSNRKAFKRLIWCAIVGVLLIAMMLAVLYVSRA</sequence>